<dbReference type="Proteomes" id="UP000027138">
    <property type="component" value="Unassembled WGS sequence"/>
</dbReference>
<evidence type="ECO:0000313" key="2">
    <source>
        <dbReference type="Proteomes" id="UP000027138"/>
    </source>
</evidence>
<protein>
    <submittedName>
        <fullName evidence="1">Uncharacterized protein</fullName>
    </submittedName>
</protein>
<name>A0A067JYB3_JATCU</name>
<gene>
    <name evidence="1" type="ORF">JCGZ_19655</name>
</gene>
<dbReference type="AlphaFoldDB" id="A0A067JYB3"/>
<dbReference type="EMBL" id="KK914776">
    <property type="protein sequence ID" value="KDP28961.1"/>
    <property type="molecule type" value="Genomic_DNA"/>
</dbReference>
<evidence type="ECO:0000313" key="1">
    <source>
        <dbReference type="EMBL" id="KDP28961.1"/>
    </source>
</evidence>
<organism evidence="1 2">
    <name type="scientific">Jatropha curcas</name>
    <name type="common">Barbados nut</name>
    <dbReference type="NCBI Taxonomy" id="180498"/>
    <lineage>
        <taxon>Eukaryota</taxon>
        <taxon>Viridiplantae</taxon>
        <taxon>Streptophyta</taxon>
        <taxon>Embryophyta</taxon>
        <taxon>Tracheophyta</taxon>
        <taxon>Spermatophyta</taxon>
        <taxon>Magnoliopsida</taxon>
        <taxon>eudicotyledons</taxon>
        <taxon>Gunneridae</taxon>
        <taxon>Pentapetalae</taxon>
        <taxon>rosids</taxon>
        <taxon>fabids</taxon>
        <taxon>Malpighiales</taxon>
        <taxon>Euphorbiaceae</taxon>
        <taxon>Crotonoideae</taxon>
        <taxon>Jatropheae</taxon>
        <taxon>Jatropha</taxon>
    </lineage>
</organism>
<keyword evidence="2" id="KW-1185">Reference proteome</keyword>
<sequence length="309" mass="34609">MDVQPEIRLYYTRDLGVRATPEQPCLGPGYRSCLEGSTAIDHLATFVPGAYSVFVQMQLLVHVSPPPEFDPFAEAEKLDGAQGAALVQQQRGKHVKRVSDSRAPDTAVVIGVEGQTRCPFLHYSRPHGSGCAGYAGDTSRELVSDVSTWLYPCVLALRSGTSQRASIVPPTSRGRGTSAMRVLVEELNTDRLSLKRPKSLADWGLLTPFKLNGLSYYQNIRVQPGLLQWLINHFDSSQNLFRHNDFEIYPLFEEFSIISGRMLVVEEVLAVPRVTPTDQYRRTRRRMPQSVPEHRLMSLIKARSQIRSG</sequence>
<dbReference type="OrthoDB" id="1743443at2759"/>
<proteinExistence type="predicted"/>
<reference evidence="1 2" key="1">
    <citation type="journal article" date="2014" name="PLoS ONE">
        <title>Global Analysis of Gene Expression Profiles in Physic Nut (Jatropha curcas L.) Seedlings Exposed to Salt Stress.</title>
        <authorList>
            <person name="Zhang L."/>
            <person name="Zhang C."/>
            <person name="Wu P."/>
            <person name="Chen Y."/>
            <person name="Li M."/>
            <person name="Jiang H."/>
            <person name="Wu G."/>
        </authorList>
    </citation>
    <scope>NUCLEOTIDE SEQUENCE [LARGE SCALE GENOMIC DNA]</scope>
    <source>
        <strain evidence="2">cv. GZQX0401</strain>
        <tissue evidence="1">Young leaves</tissue>
    </source>
</reference>
<accession>A0A067JYB3</accession>